<dbReference type="GO" id="GO:0008270">
    <property type="term" value="F:zinc ion binding"/>
    <property type="evidence" value="ECO:0007669"/>
    <property type="project" value="UniProtKB-KW"/>
</dbReference>
<keyword evidence="5" id="KW-0862">Zinc</keyword>
<accession>A0AAN9M8A0</accession>
<evidence type="ECO:0000256" key="5">
    <source>
        <dbReference type="ARBA" id="ARBA00022833"/>
    </source>
</evidence>
<comment type="subcellular location">
    <subcellularLocation>
        <location evidence="1">Membrane</location>
    </subcellularLocation>
</comment>
<keyword evidence="3" id="KW-0479">Metal-binding</keyword>
<dbReference type="InterPro" id="IPR013083">
    <property type="entry name" value="Znf_RING/FYVE/PHD"/>
</dbReference>
<evidence type="ECO:0000256" key="1">
    <source>
        <dbReference type="ARBA" id="ARBA00004370"/>
    </source>
</evidence>
<dbReference type="AlphaFoldDB" id="A0AAN9M8A0"/>
<dbReference type="Proteomes" id="UP001367508">
    <property type="component" value="Unassembled WGS sequence"/>
</dbReference>
<dbReference type="GO" id="GO:0016020">
    <property type="term" value="C:membrane"/>
    <property type="evidence" value="ECO:0007669"/>
    <property type="project" value="UniProtKB-SubCell"/>
</dbReference>
<sequence>MELYPGLMIIGALIISFTFFTLTMLGWCTHTNHIPPIPATDVSSYDKFSPCLSLESRSITFQYKEAEAAEGTNQTECVICLTTFEEGESVRKLHTCKHMFHTSCIDKWLGSHSGCPLCRTQIDGVASPNCRVALGENDQMIMVIINP</sequence>
<keyword evidence="6 10" id="KW-1133">Transmembrane helix</keyword>
<comment type="caution">
    <text evidence="12">The sequence shown here is derived from an EMBL/GenBank/DDBJ whole genome shotgun (WGS) entry which is preliminary data.</text>
</comment>
<dbReference type="EMBL" id="JAYMYQ010000002">
    <property type="protein sequence ID" value="KAK7349286.1"/>
    <property type="molecule type" value="Genomic_DNA"/>
</dbReference>
<dbReference type="CDD" id="cd16461">
    <property type="entry name" value="RING-H2_EL5-like"/>
    <property type="match status" value="1"/>
</dbReference>
<keyword evidence="7 10" id="KW-0472">Membrane</keyword>
<protein>
    <recommendedName>
        <fullName evidence="11">RING-type domain-containing protein</fullName>
    </recommendedName>
</protein>
<evidence type="ECO:0000256" key="7">
    <source>
        <dbReference type="ARBA" id="ARBA00023136"/>
    </source>
</evidence>
<dbReference type="Pfam" id="PF13639">
    <property type="entry name" value="zf-RING_2"/>
    <property type="match status" value="1"/>
</dbReference>
<feature type="domain" description="RING-type" evidence="11">
    <location>
        <begin position="77"/>
        <end position="119"/>
    </location>
</feature>
<dbReference type="Gene3D" id="3.30.40.10">
    <property type="entry name" value="Zinc/RING finger domain, C3HC4 (zinc finger)"/>
    <property type="match status" value="1"/>
</dbReference>
<keyword evidence="4 9" id="KW-0863">Zinc-finger</keyword>
<dbReference type="PANTHER" id="PTHR46539">
    <property type="entry name" value="E3 UBIQUITIN-PROTEIN LIGASE ATL42"/>
    <property type="match status" value="1"/>
</dbReference>
<evidence type="ECO:0000256" key="8">
    <source>
        <dbReference type="ARBA" id="ARBA00024209"/>
    </source>
</evidence>
<evidence type="ECO:0000313" key="12">
    <source>
        <dbReference type="EMBL" id="KAK7349286.1"/>
    </source>
</evidence>
<evidence type="ECO:0000256" key="3">
    <source>
        <dbReference type="ARBA" id="ARBA00022723"/>
    </source>
</evidence>
<evidence type="ECO:0000256" key="2">
    <source>
        <dbReference type="ARBA" id="ARBA00022692"/>
    </source>
</evidence>
<proteinExistence type="inferred from homology"/>
<keyword evidence="2 10" id="KW-0812">Transmembrane</keyword>
<evidence type="ECO:0000256" key="6">
    <source>
        <dbReference type="ARBA" id="ARBA00022989"/>
    </source>
</evidence>
<reference evidence="12 13" key="1">
    <citation type="submission" date="2024-01" db="EMBL/GenBank/DDBJ databases">
        <title>The genomes of 5 underutilized Papilionoideae crops provide insights into root nodulation and disease resistanc.</title>
        <authorList>
            <person name="Jiang F."/>
        </authorList>
    </citation>
    <scope>NUCLEOTIDE SEQUENCE [LARGE SCALE GENOMIC DNA]</scope>
    <source>
        <strain evidence="12">LVBAO_FW01</strain>
        <tissue evidence="12">Leaves</tissue>
    </source>
</reference>
<keyword evidence="13" id="KW-1185">Reference proteome</keyword>
<organism evidence="12 13">
    <name type="scientific">Canavalia gladiata</name>
    <name type="common">Sword bean</name>
    <name type="synonym">Dolichos gladiatus</name>
    <dbReference type="NCBI Taxonomy" id="3824"/>
    <lineage>
        <taxon>Eukaryota</taxon>
        <taxon>Viridiplantae</taxon>
        <taxon>Streptophyta</taxon>
        <taxon>Embryophyta</taxon>
        <taxon>Tracheophyta</taxon>
        <taxon>Spermatophyta</taxon>
        <taxon>Magnoliopsida</taxon>
        <taxon>eudicotyledons</taxon>
        <taxon>Gunneridae</taxon>
        <taxon>Pentapetalae</taxon>
        <taxon>rosids</taxon>
        <taxon>fabids</taxon>
        <taxon>Fabales</taxon>
        <taxon>Fabaceae</taxon>
        <taxon>Papilionoideae</taxon>
        <taxon>50 kb inversion clade</taxon>
        <taxon>NPAAA clade</taxon>
        <taxon>indigoferoid/millettioid clade</taxon>
        <taxon>Phaseoleae</taxon>
        <taxon>Canavalia</taxon>
    </lineage>
</organism>
<evidence type="ECO:0000256" key="10">
    <source>
        <dbReference type="SAM" id="Phobius"/>
    </source>
</evidence>
<feature type="transmembrane region" description="Helical" evidence="10">
    <location>
        <begin position="7"/>
        <end position="27"/>
    </location>
</feature>
<evidence type="ECO:0000256" key="4">
    <source>
        <dbReference type="ARBA" id="ARBA00022771"/>
    </source>
</evidence>
<dbReference type="SMART" id="SM00184">
    <property type="entry name" value="RING"/>
    <property type="match status" value="1"/>
</dbReference>
<name>A0AAN9M8A0_CANGL</name>
<dbReference type="PROSITE" id="PS50089">
    <property type="entry name" value="ZF_RING_2"/>
    <property type="match status" value="1"/>
</dbReference>
<dbReference type="SUPFAM" id="SSF57850">
    <property type="entry name" value="RING/U-box"/>
    <property type="match status" value="1"/>
</dbReference>
<dbReference type="PANTHER" id="PTHR46539:SF9">
    <property type="entry name" value="RING-H2 FINGER PROTEIN ATL56"/>
    <property type="match status" value="1"/>
</dbReference>
<evidence type="ECO:0000259" key="11">
    <source>
        <dbReference type="PROSITE" id="PS50089"/>
    </source>
</evidence>
<dbReference type="InterPro" id="IPR001841">
    <property type="entry name" value="Znf_RING"/>
</dbReference>
<evidence type="ECO:0000256" key="9">
    <source>
        <dbReference type="PROSITE-ProRule" id="PRU00175"/>
    </source>
</evidence>
<gene>
    <name evidence="12" type="ORF">VNO77_06536</name>
</gene>
<evidence type="ECO:0000313" key="13">
    <source>
        <dbReference type="Proteomes" id="UP001367508"/>
    </source>
</evidence>
<comment type="similarity">
    <text evidence="8">Belongs to the RING-type zinc finger family. ATL subfamily.</text>
</comment>